<keyword evidence="2" id="KW-1185">Reference proteome</keyword>
<name>A0A1L7WLT2_9HELO</name>
<dbReference type="EMBL" id="FJOG01000004">
    <property type="protein sequence ID" value="CZR53724.1"/>
    <property type="molecule type" value="Genomic_DNA"/>
</dbReference>
<evidence type="ECO:0000313" key="1">
    <source>
        <dbReference type="EMBL" id="CZR53724.1"/>
    </source>
</evidence>
<proteinExistence type="predicted"/>
<dbReference type="Proteomes" id="UP000184330">
    <property type="component" value="Unassembled WGS sequence"/>
</dbReference>
<gene>
    <name evidence="1" type="ORF">PAC_03604</name>
</gene>
<organism evidence="1 2">
    <name type="scientific">Phialocephala subalpina</name>
    <dbReference type="NCBI Taxonomy" id="576137"/>
    <lineage>
        <taxon>Eukaryota</taxon>
        <taxon>Fungi</taxon>
        <taxon>Dikarya</taxon>
        <taxon>Ascomycota</taxon>
        <taxon>Pezizomycotina</taxon>
        <taxon>Leotiomycetes</taxon>
        <taxon>Helotiales</taxon>
        <taxon>Mollisiaceae</taxon>
        <taxon>Phialocephala</taxon>
        <taxon>Phialocephala fortinii species complex</taxon>
    </lineage>
</organism>
<evidence type="ECO:0000313" key="2">
    <source>
        <dbReference type="Proteomes" id="UP000184330"/>
    </source>
</evidence>
<accession>A0A1L7WLT2</accession>
<dbReference type="AlphaFoldDB" id="A0A1L7WLT2"/>
<sequence length="432" mass="49843">MSLQLPDNPKDTSCTPLRQVRWPLSIPSSLVWLTNMYSTSTSQQISSTAQHFYAMSSLMTDLGPVPLDLPPIPRETFLYQRLRRHSIEVSFAHGYRSKLLLLWTGRRQRWHRPGPRYEGNGDYSRQDQTALMKRLLDWTWEKASQHIPHVPEAEIDPLGLGELVEVPPIAGHFRVFKQTNVPNDKSRKFITVAIHGERIGGTRGAYSVYFGPNSPPNLDALITMKAEQEWQEIHTRIKNLEAADVSVSFWRVEPKGIYPAIRTTTKIIRQAWDIDGARTNQSSHNECEQYWPTTAPKNPAAQQLARRVGIEFQGEPRARILDSLRRLMRTGNASQENFELLFGPTWDTLKEQIERVMDRVLQNTRFPSCRTRGVFDTEYAMLRPKTKKAEKRIKELRNAPQLPKDIPAEDDVYRHSVGGWHDLNDLRKYRLG</sequence>
<protein>
    <submittedName>
        <fullName evidence="1">Uncharacterized protein</fullName>
    </submittedName>
</protein>
<reference evidence="1 2" key="1">
    <citation type="submission" date="2016-03" db="EMBL/GenBank/DDBJ databases">
        <authorList>
            <person name="Ploux O."/>
        </authorList>
    </citation>
    <scope>NUCLEOTIDE SEQUENCE [LARGE SCALE GENOMIC DNA]</scope>
    <source>
        <strain evidence="1 2">UAMH 11012</strain>
    </source>
</reference>